<reference evidence="2 3" key="1">
    <citation type="submission" date="2015-06" db="EMBL/GenBank/DDBJ databases">
        <title>Draft genome assembly of filamentous brackish cyanobacterium Limnoraphis robusta strain CS-951.</title>
        <authorList>
            <person name="Willis A."/>
            <person name="Parks M."/>
            <person name="Burford M.A."/>
        </authorList>
    </citation>
    <scope>NUCLEOTIDE SEQUENCE [LARGE SCALE GENOMIC DNA]</scope>
    <source>
        <strain evidence="2 3">CS-951</strain>
    </source>
</reference>
<feature type="transmembrane region" description="Helical" evidence="1">
    <location>
        <begin position="16"/>
        <end position="35"/>
    </location>
</feature>
<dbReference type="Proteomes" id="UP000033607">
    <property type="component" value="Unassembled WGS sequence"/>
</dbReference>
<feature type="transmembrane region" description="Helical" evidence="1">
    <location>
        <begin position="79"/>
        <end position="97"/>
    </location>
</feature>
<dbReference type="AlphaFoldDB" id="A0A0F5YAE6"/>
<evidence type="ECO:0000256" key="1">
    <source>
        <dbReference type="SAM" id="Phobius"/>
    </source>
</evidence>
<organism evidence="2 3">
    <name type="scientific">Limnoraphis robusta CS-951</name>
    <dbReference type="NCBI Taxonomy" id="1637645"/>
    <lineage>
        <taxon>Bacteria</taxon>
        <taxon>Bacillati</taxon>
        <taxon>Cyanobacteriota</taxon>
        <taxon>Cyanophyceae</taxon>
        <taxon>Oscillatoriophycideae</taxon>
        <taxon>Oscillatoriales</taxon>
        <taxon>Sirenicapillariaceae</taxon>
        <taxon>Limnoraphis</taxon>
    </lineage>
</organism>
<dbReference type="EMBL" id="LATL02000101">
    <property type="protein sequence ID" value="KKD35703.1"/>
    <property type="molecule type" value="Genomic_DNA"/>
</dbReference>
<keyword evidence="1" id="KW-0472">Membrane</keyword>
<gene>
    <name evidence="2" type="ORF">WN50_23805</name>
</gene>
<proteinExistence type="predicted"/>
<keyword evidence="1" id="KW-0812">Transmembrane</keyword>
<evidence type="ECO:0000313" key="2">
    <source>
        <dbReference type="EMBL" id="KKD35703.1"/>
    </source>
</evidence>
<protein>
    <submittedName>
        <fullName evidence="2">Uncharacterized protein</fullName>
    </submittedName>
</protein>
<feature type="transmembrane region" description="Helical" evidence="1">
    <location>
        <begin position="135"/>
        <end position="161"/>
    </location>
</feature>
<evidence type="ECO:0000313" key="3">
    <source>
        <dbReference type="Proteomes" id="UP000033607"/>
    </source>
</evidence>
<feature type="transmembrane region" description="Helical" evidence="1">
    <location>
        <begin position="109"/>
        <end position="129"/>
    </location>
</feature>
<feature type="transmembrane region" description="Helical" evidence="1">
    <location>
        <begin position="47"/>
        <end position="67"/>
    </location>
</feature>
<dbReference type="RefSeq" id="WP_046281090.1">
    <property type="nucleotide sequence ID" value="NZ_LATL02000101.1"/>
</dbReference>
<name>A0A0F5YAE6_9CYAN</name>
<keyword evidence="1" id="KW-1133">Transmembrane helix</keyword>
<comment type="caution">
    <text evidence="2">The sequence shown here is derived from an EMBL/GenBank/DDBJ whole genome shotgun (WGS) entry which is preliminary data.</text>
</comment>
<dbReference type="OrthoDB" id="453599at2"/>
<accession>A0A0F5YAE6</accession>
<sequence length="167" mass="19318">MTLEALFSQIVNYRDIILFFILIAPWLTWLICFLIPGYWEEPYVLSFNLWFALITMFFWVGYLAYATNTGGWSLVVKQADFLLLAAPPYYLLSSLWISKQRIPLDFIPAFRTLEGFIFLAGAFLVLSWMLSRIRIIFFSALPSSTFLVILAIVLTLGYLGYRQVLGK</sequence>